<sequence length="748" mass="86268">MTTCSGFSDKAGICNNEVVDSSKSTYCKNCAGKSFENQISRIFEIQGYKVTNNISLSGTQNDILAQIKIGVTNISILIECKFKFDESDKVNSEDVRKFHGSKEIFHREGKYGDIDKAYIVTNAQFAPQAYETSQVLSVNLFTEQELIKNLMDFTPYLRSTIKMYESSHLYKHFIDLNSVNDWSMLEEIDQFLRYDDPALVILGDYGTGKTSFCTNLCYRLANDYLAGKDVPIPILIQLRDYERAVSLQDLITSFLVNRWKIPNGNFETFIEILQMGYVVLIFDGFDEIARRVDYTTKYKVFAEISKFADYHSKIIVTCRKNFFNHREEFEKIFKSTPLHYEPNLSSVDFVEVEIEKLNEDQIYDYIYSYEDILKSKGYEVEDFIHVMNSIHDLSDLAKRPVLLNVIIETIPQLVIEEGTKINAALLYEKYTGFWLDREDSKGKTLIKSEQKMMFSKELAWKMFNKNTLSITYNQIPKEVKEYFNITAFDDVDHFSHDIKSCSFLHNDDDKGYKFIHKSFMEYFSAQFILSELDSLKISDKKFEMKLKRILGETLITNEVGFFIRDLIEVRRFSKEAIAAKLKTINLKKFDLVCMKNIISLYSKLGENISNIINNLDDLSGVDLSGALFENSIIKNGNLLGVSFQNATFNNIKFQNCVLTDAVFRNSQFTNVQFTKCDIEGSDFSNSKISYCTFIESTLAFTKFHSTTIAKTDFDQAELTEADIDENSKFIQCYNLESVIGLPYIINVS</sequence>
<comment type="caution">
    <text evidence="2">The sequence shown here is derived from an EMBL/GenBank/DDBJ whole genome shotgun (WGS) entry which is preliminary data.</text>
</comment>
<dbReference type="Pfam" id="PF05729">
    <property type="entry name" value="NACHT"/>
    <property type="match status" value="1"/>
</dbReference>
<dbReference type="Pfam" id="PF13599">
    <property type="entry name" value="Pentapeptide_4"/>
    <property type="match status" value="1"/>
</dbReference>
<dbReference type="GO" id="GO:0009307">
    <property type="term" value="P:DNA restriction-modification system"/>
    <property type="evidence" value="ECO:0007669"/>
    <property type="project" value="InterPro"/>
</dbReference>
<dbReference type="GO" id="GO:0004519">
    <property type="term" value="F:endonuclease activity"/>
    <property type="evidence" value="ECO:0007669"/>
    <property type="project" value="InterPro"/>
</dbReference>
<dbReference type="SUPFAM" id="SSF52980">
    <property type="entry name" value="Restriction endonuclease-like"/>
    <property type="match status" value="1"/>
</dbReference>
<gene>
    <name evidence="2" type="ORF">BJP51_16915</name>
</gene>
<proteinExistence type="predicted"/>
<dbReference type="SUPFAM" id="SSF52540">
    <property type="entry name" value="P-loop containing nucleoside triphosphate hydrolases"/>
    <property type="match status" value="1"/>
</dbReference>
<dbReference type="InterPro" id="IPR007560">
    <property type="entry name" value="Restrct_endonuc_IV_Mrr"/>
</dbReference>
<evidence type="ECO:0000313" key="3">
    <source>
        <dbReference type="Proteomes" id="UP000187465"/>
    </source>
</evidence>
<dbReference type="PANTHER" id="PTHR42999:SF1">
    <property type="entry name" value="PENTAPEPTIDE REPEAT-CONTAINING PROTEIN"/>
    <property type="match status" value="1"/>
</dbReference>
<dbReference type="EMBL" id="MKQP01000019">
    <property type="protein sequence ID" value="OMD31929.1"/>
    <property type="molecule type" value="Genomic_DNA"/>
</dbReference>
<name>A0A1R0XAG0_9BACL</name>
<dbReference type="RefSeq" id="WP_036684783.1">
    <property type="nucleotide sequence ID" value="NZ_MKQP01000019.1"/>
</dbReference>
<dbReference type="PROSITE" id="PS50837">
    <property type="entry name" value="NACHT"/>
    <property type="match status" value="1"/>
</dbReference>
<dbReference type="SUPFAM" id="SSF141571">
    <property type="entry name" value="Pentapeptide repeat-like"/>
    <property type="match status" value="1"/>
</dbReference>
<dbReference type="InterPro" id="IPR007111">
    <property type="entry name" value="NACHT_NTPase"/>
</dbReference>
<evidence type="ECO:0000259" key="1">
    <source>
        <dbReference type="PROSITE" id="PS50837"/>
    </source>
</evidence>
<feature type="domain" description="NACHT" evidence="1">
    <location>
        <begin position="197"/>
        <end position="288"/>
    </location>
</feature>
<dbReference type="AlphaFoldDB" id="A0A1R0XAG0"/>
<dbReference type="Gene3D" id="3.40.50.300">
    <property type="entry name" value="P-loop containing nucleotide triphosphate hydrolases"/>
    <property type="match status" value="1"/>
</dbReference>
<protein>
    <recommendedName>
        <fullName evidence="1">NACHT domain-containing protein</fullName>
    </recommendedName>
</protein>
<dbReference type="Proteomes" id="UP000187465">
    <property type="component" value="Unassembled WGS sequence"/>
</dbReference>
<dbReference type="Pfam" id="PF04471">
    <property type="entry name" value="Mrr_cat"/>
    <property type="match status" value="1"/>
</dbReference>
<dbReference type="InterPro" id="IPR052949">
    <property type="entry name" value="PA_immunity-related"/>
</dbReference>
<dbReference type="PANTHER" id="PTHR42999">
    <property type="entry name" value="ANTIBIOTIC RESISTANCE PROTEIN MCBG"/>
    <property type="match status" value="1"/>
</dbReference>
<dbReference type="Gene3D" id="2.160.20.80">
    <property type="entry name" value="E3 ubiquitin-protein ligase SopA"/>
    <property type="match status" value="1"/>
</dbReference>
<dbReference type="InterPro" id="IPR011335">
    <property type="entry name" value="Restrct_endonuc-II-like"/>
</dbReference>
<dbReference type="InterPro" id="IPR027417">
    <property type="entry name" value="P-loop_NTPase"/>
</dbReference>
<reference evidence="2 3" key="1">
    <citation type="submission" date="2016-10" db="EMBL/GenBank/DDBJ databases">
        <title>Paenibacillus species isolates.</title>
        <authorList>
            <person name="Beno S.M."/>
        </authorList>
    </citation>
    <scope>NUCLEOTIDE SEQUENCE [LARGE SCALE GENOMIC DNA]</scope>
    <source>
        <strain evidence="2 3">FSL H7-0604</strain>
    </source>
</reference>
<accession>A0A1R0XAG0</accession>
<dbReference type="GO" id="GO:0003677">
    <property type="term" value="F:DNA binding"/>
    <property type="evidence" value="ECO:0007669"/>
    <property type="project" value="InterPro"/>
</dbReference>
<organism evidence="2 3">
    <name type="scientific">Paenibacillus odorifer</name>
    <dbReference type="NCBI Taxonomy" id="189426"/>
    <lineage>
        <taxon>Bacteria</taxon>
        <taxon>Bacillati</taxon>
        <taxon>Bacillota</taxon>
        <taxon>Bacilli</taxon>
        <taxon>Bacillales</taxon>
        <taxon>Paenibacillaceae</taxon>
        <taxon>Paenibacillus</taxon>
    </lineage>
</organism>
<evidence type="ECO:0000313" key="2">
    <source>
        <dbReference type="EMBL" id="OMD31929.1"/>
    </source>
</evidence>
<dbReference type="InterPro" id="IPR001646">
    <property type="entry name" value="5peptide_repeat"/>
</dbReference>